<dbReference type="CDD" id="cd03768">
    <property type="entry name" value="SR_ResInv"/>
    <property type="match status" value="1"/>
</dbReference>
<evidence type="ECO:0000256" key="2">
    <source>
        <dbReference type="ARBA" id="ARBA00023172"/>
    </source>
</evidence>
<dbReference type="InterPro" id="IPR006119">
    <property type="entry name" value="Resolv_N"/>
</dbReference>
<dbReference type="GO" id="GO:0003677">
    <property type="term" value="F:DNA binding"/>
    <property type="evidence" value="ECO:0007669"/>
    <property type="project" value="UniProtKB-KW"/>
</dbReference>
<dbReference type="Proteomes" id="UP000193827">
    <property type="component" value="Unassembled WGS sequence"/>
</dbReference>
<proteinExistence type="predicted"/>
<dbReference type="InterPro" id="IPR036162">
    <property type="entry name" value="Resolvase-like_N_sf"/>
</dbReference>
<dbReference type="Pfam" id="PF00239">
    <property type="entry name" value="Resolvase"/>
    <property type="match status" value="1"/>
</dbReference>
<reference evidence="4 5" key="1">
    <citation type="submission" date="2017-03" db="EMBL/GenBank/DDBJ databases">
        <authorList>
            <person name="Afonso C.L."/>
            <person name="Miller P.J."/>
            <person name="Scott M.A."/>
            <person name="Spackman E."/>
            <person name="Goraichik I."/>
            <person name="Dimitrov K.M."/>
            <person name="Suarez D.L."/>
            <person name="Swayne D.E."/>
        </authorList>
    </citation>
    <scope>NUCLEOTIDE SEQUENCE [LARGE SCALE GENOMIC DNA]</scope>
    <source>
        <strain evidence="4 5">CECT 8287</strain>
    </source>
</reference>
<gene>
    <name evidence="4" type="primary">hin_4</name>
    <name evidence="4" type="ORF">PEL8287_03789</name>
</gene>
<name>A0A1Y5TP34_9RHOB</name>
<dbReference type="PANTHER" id="PTHR30461">
    <property type="entry name" value="DNA-INVERTASE FROM LAMBDOID PROPHAGE"/>
    <property type="match status" value="1"/>
</dbReference>
<feature type="domain" description="Resolvase/invertase-type recombinase catalytic" evidence="3">
    <location>
        <begin position="6"/>
        <end position="92"/>
    </location>
</feature>
<dbReference type="Gene3D" id="3.40.50.1390">
    <property type="entry name" value="Resolvase, N-terminal catalytic domain"/>
    <property type="match status" value="1"/>
</dbReference>
<evidence type="ECO:0000259" key="3">
    <source>
        <dbReference type="PROSITE" id="PS51736"/>
    </source>
</evidence>
<sequence length="92" mass="10093">MSRTGNILGCARVSTPEQDLTGQVARLKEAAAIRIFEDVVSGKHFDCPELTAHLDHARTGHSLVIKHLDRLGRSLKELLETVEDLMLNCGVS</sequence>
<dbReference type="RefSeq" id="WP_085893987.1">
    <property type="nucleotide sequence ID" value="NZ_FWFL01000015.1"/>
</dbReference>
<evidence type="ECO:0000313" key="4">
    <source>
        <dbReference type="EMBL" id="SLN68208.1"/>
    </source>
</evidence>
<dbReference type="SUPFAM" id="SSF53041">
    <property type="entry name" value="Resolvase-like"/>
    <property type="match status" value="1"/>
</dbReference>
<evidence type="ECO:0000256" key="1">
    <source>
        <dbReference type="ARBA" id="ARBA00023125"/>
    </source>
</evidence>
<dbReference type="PANTHER" id="PTHR30461:SF2">
    <property type="entry name" value="SERINE RECOMBINASE PINE-RELATED"/>
    <property type="match status" value="1"/>
</dbReference>
<dbReference type="EMBL" id="FWFL01000015">
    <property type="protein sequence ID" value="SLN68208.1"/>
    <property type="molecule type" value="Genomic_DNA"/>
</dbReference>
<dbReference type="AlphaFoldDB" id="A0A1Y5TP34"/>
<dbReference type="InterPro" id="IPR050639">
    <property type="entry name" value="SSR_resolvase"/>
</dbReference>
<dbReference type="PROSITE" id="PS51736">
    <property type="entry name" value="RECOMBINASES_3"/>
    <property type="match status" value="1"/>
</dbReference>
<dbReference type="OrthoDB" id="2290206at2"/>
<keyword evidence="2" id="KW-0233">DNA recombination</keyword>
<keyword evidence="1" id="KW-0238">DNA-binding</keyword>
<dbReference type="GO" id="GO:0000150">
    <property type="term" value="F:DNA strand exchange activity"/>
    <property type="evidence" value="ECO:0007669"/>
    <property type="project" value="InterPro"/>
</dbReference>
<dbReference type="SMART" id="SM00857">
    <property type="entry name" value="Resolvase"/>
    <property type="match status" value="1"/>
</dbReference>
<evidence type="ECO:0000313" key="5">
    <source>
        <dbReference type="Proteomes" id="UP000193827"/>
    </source>
</evidence>
<protein>
    <submittedName>
        <fullName evidence="4">DNA-invertase hin</fullName>
    </submittedName>
</protein>
<organism evidence="4 5">
    <name type="scientific">Roseovarius litorisediminis</name>
    <dbReference type="NCBI Taxonomy" id="1312363"/>
    <lineage>
        <taxon>Bacteria</taxon>
        <taxon>Pseudomonadati</taxon>
        <taxon>Pseudomonadota</taxon>
        <taxon>Alphaproteobacteria</taxon>
        <taxon>Rhodobacterales</taxon>
        <taxon>Roseobacteraceae</taxon>
        <taxon>Roseovarius</taxon>
    </lineage>
</organism>
<accession>A0A1Y5TP34</accession>
<keyword evidence="5" id="KW-1185">Reference proteome</keyword>